<dbReference type="SUPFAM" id="SSF46894">
    <property type="entry name" value="C-terminal effector domain of the bipartite response regulators"/>
    <property type="match status" value="1"/>
</dbReference>
<dbReference type="Gene3D" id="1.10.10.10">
    <property type="entry name" value="Winged helix-like DNA-binding domain superfamily/Winged helix DNA-binding domain"/>
    <property type="match status" value="1"/>
</dbReference>
<keyword evidence="1" id="KW-0238">DNA-binding</keyword>
<dbReference type="InterPro" id="IPR000792">
    <property type="entry name" value="Tscrpt_reg_LuxR_C"/>
</dbReference>
<evidence type="ECO:0000256" key="1">
    <source>
        <dbReference type="ARBA" id="ARBA00023125"/>
    </source>
</evidence>
<dbReference type="PRINTS" id="PR00038">
    <property type="entry name" value="HTHLUXR"/>
</dbReference>
<keyword evidence="4" id="KW-1185">Reference proteome</keyword>
<dbReference type="PROSITE" id="PS50043">
    <property type="entry name" value="HTH_LUXR_2"/>
    <property type="match status" value="1"/>
</dbReference>
<dbReference type="Pfam" id="PF00196">
    <property type="entry name" value="GerE"/>
    <property type="match status" value="1"/>
</dbReference>
<dbReference type="RefSeq" id="WP_222157357.1">
    <property type="nucleotide sequence ID" value="NZ_CP081864.1"/>
</dbReference>
<protein>
    <submittedName>
        <fullName evidence="3">Helix-turn-helix transcriptional regulator</fullName>
    </submittedName>
</protein>
<dbReference type="Proteomes" id="UP000825886">
    <property type="component" value="Chromosome"/>
</dbReference>
<name>A0ABX9AKI5_9ENTR</name>
<feature type="domain" description="HTH luxR-type" evidence="2">
    <location>
        <begin position="13"/>
        <end position="78"/>
    </location>
</feature>
<dbReference type="InterPro" id="IPR016032">
    <property type="entry name" value="Sig_transdc_resp-reg_C-effctor"/>
</dbReference>
<sequence>MLKSLNNDNYQITSAGIGLVTEKELEVVWLLIHGYSPKEVSRILNLSTRTVNHSVHSVFDKIDIHNIAQLRAIYVDQDMDNFIPAAILKMGVYNL</sequence>
<dbReference type="EMBL" id="CP081864">
    <property type="protein sequence ID" value="QZN94230.1"/>
    <property type="molecule type" value="Genomic_DNA"/>
</dbReference>
<dbReference type="CDD" id="cd06170">
    <property type="entry name" value="LuxR_C_like"/>
    <property type="match status" value="1"/>
</dbReference>
<organism evidence="3 4">
    <name type="scientific">Symbiopectobacterium purcellii</name>
    <dbReference type="NCBI Taxonomy" id="2871826"/>
    <lineage>
        <taxon>Bacteria</taxon>
        <taxon>Pseudomonadati</taxon>
        <taxon>Pseudomonadota</taxon>
        <taxon>Gammaproteobacteria</taxon>
        <taxon>Enterobacterales</taxon>
        <taxon>Enterobacteriaceae</taxon>
    </lineage>
</organism>
<proteinExistence type="predicted"/>
<evidence type="ECO:0000313" key="4">
    <source>
        <dbReference type="Proteomes" id="UP000825886"/>
    </source>
</evidence>
<evidence type="ECO:0000259" key="2">
    <source>
        <dbReference type="PROSITE" id="PS50043"/>
    </source>
</evidence>
<dbReference type="SMART" id="SM00421">
    <property type="entry name" value="HTH_LUXR"/>
    <property type="match status" value="1"/>
</dbReference>
<reference evidence="3 4" key="1">
    <citation type="submission" date="2021-08" db="EMBL/GenBank/DDBJ databases">
        <title>Culture and genomic analysis of Symbiopectobacterium purcellii sp. nov. gen. nov., isolated from the leafhopper Empoasca decipiens.</title>
        <authorList>
            <person name="Nadal-Jimenez P."/>
            <person name="Siozios S."/>
            <person name="Halliday N."/>
            <person name="Camara M."/>
            <person name="Hurst G.D.D."/>
        </authorList>
    </citation>
    <scope>NUCLEOTIDE SEQUENCE [LARGE SCALE GENOMIC DNA]</scope>
    <source>
        <strain evidence="3 4">SyEd1</strain>
    </source>
</reference>
<dbReference type="InterPro" id="IPR036388">
    <property type="entry name" value="WH-like_DNA-bd_sf"/>
</dbReference>
<evidence type="ECO:0000313" key="3">
    <source>
        <dbReference type="EMBL" id="QZN94230.1"/>
    </source>
</evidence>
<accession>A0ABX9AKI5</accession>
<gene>
    <name evidence="3" type="ORF">K6K13_12690</name>
</gene>